<reference evidence="7" key="1">
    <citation type="submission" date="2020-03" db="EMBL/GenBank/DDBJ databases">
        <title>Genome of Pelagibius litoralis DSM 21314T.</title>
        <authorList>
            <person name="Wang G."/>
        </authorList>
    </citation>
    <scope>NUCLEOTIDE SEQUENCE</scope>
    <source>
        <strain evidence="7">DSM 21314</strain>
    </source>
</reference>
<keyword evidence="4 6" id="KW-1133">Transmembrane helix</keyword>
<comment type="subcellular location">
    <subcellularLocation>
        <location evidence="1">Cell membrane</location>
        <topology evidence="1">Multi-pass membrane protein</topology>
    </subcellularLocation>
</comment>
<sequence>MSLLTRYLMRLLLIRFALLLCGLTAFLIGLDLMANANAVIAHDDGGVRALVRYALLRSPTIVSDLIKIATLLAGLLTLTFLIRHGELTAIWNSGVSQFGLVGRLIPLAVVLGGLQFVVDDRLVPASVDALREWGGVNDTGRPGPQKADGITWIHLGDDIVRIPSDNIGVDSLSDFTLFDRDTRGRLIARLDVGSARYHDDGTWQLFDITTMNSAGGRAVHEDTRDWLVDLDTSSLKHLLVHPRELSLSQTHRFTGGQGQGTWAPYLYETWLYAKLAQCLVPLLMLSLSVVLAQQSQRAGRLGILLLGGVAIGFSFFIFNGITLAMGEVGLLPPLIASGAPLAVFAMVAASIAYWYELKQRPA</sequence>
<keyword evidence="2" id="KW-1003">Cell membrane</keyword>
<proteinExistence type="predicted"/>
<feature type="transmembrane region" description="Helical" evidence="6">
    <location>
        <begin position="65"/>
        <end position="82"/>
    </location>
</feature>
<dbReference type="PANTHER" id="PTHR33529:SF2">
    <property type="entry name" value="LIPOPOLYSACCHARIDE EXPORT SYSTEM PERMEASE PROTEIN LPTG"/>
    <property type="match status" value="1"/>
</dbReference>
<evidence type="ECO:0000256" key="3">
    <source>
        <dbReference type="ARBA" id="ARBA00022692"/>
    </source>
</evidence>
<feature type="transmembrane region" description="Helical" evidence="6">
    <location>
        <begin position="303"/>
        <end position="324"/>
    </location>
</feature>
<dbReference type="GO" id="GO:0015920">
    <property type="term" value="P:lipopolysaccharide transport"/>
    <property type="evidence" value="ECO:0007669"/>
    <property type="project" value="TreeGrafter"/>
</dbReference>
<evidence type="ECO:0000313" key="8">
    <source>
        <dbReference type="Proteomes" id="UP000761264"/>
    </source>
</evidence>
<dbReference type="EMBL" id="JAAQPH010000023">
    <property type="protein sequence ID" value="NIA71494.1"/>
    <property type="molecule type" value="Genomic_DNA"/>
</dbReference>
<dbReference type="PANTHER" id="PTHR33529">
    <property type="entry name" value="SLR0882 PROTEIN-RELATED"/>
    <property type="match status" value="1"/>
</dbReference>
<feature type="transmembrane region" description="Helical" evidence="6">
    <location>
        <begin position="330"/>
        <end position="355"/>
    </location>
</feature>
<feature type="transmembrane region" description="Helical" evidence="6">
    <location>
        <begin position="271"/>
        <end position="291"/>
    </location>
</feature>
<evidence type="ECO:0000313" key="7">
    <source>
        <dbReference type="EMBL" id="NIA71494.1"/>
    </source>
</evidence>
<organism evidence="7 8">
    <name type="scientific">Pelagibius litoralis</name>
    <dbReference type="NCBI Taxonomy" id="374515"/>
    <lineage>
        <taxon>Bacteria</taxon>
        <taxon>Pseudomonadati</taxon>
        <taxon>Pseudomonadota</taxon>
        <taxon>Alphaproteobacteria</taxon>
        <taxon>Rhodospirillales</taxon>
        <taxon>Rhodovibrionaceae</taxon>
        <taxon>Pelagibius</taxon>
    </lineage>
</organism>
<protein>
    <submittedName>
        <fullName evidence="7">LptF/LptG family permease</fullName>
    </submittedName>
</protein>
<evidence type="ECO:0000256" key="1">
    <source>
        <dbReference type="ARBA" id="ARBA00004651"/>
    </source>
</evidence>
<dbReference type="AlphaFoldDB" id="A0A967F1V3"/>
<evidence type="ECO:0000256" key="2">
    <source>
        <dbReference type="ARBA" id="ARBA00022475"/>
    </source>
</evidence>
<comment type="caution">
    <text evidence="7">The sequence shown here is derived from an EMBL/GenBank/DDBJ whole genome shotgun (WGS) entry which is preliminary data.</text>
</comment>
<feature type="transmembrane region" description="Helical" evidence="6">
    <location>
        <begin position="94"/>
        <end position="118"/>
    </location>
</feature>
<dbReference type="GO" id="GO:0043190">
    <property type="term" value="C:ATP-binding cassette (ABC) transporter complex"/>
    <property type="evidence" value="ECO:0007669"/>
    <property type="project" value="TreeGrafter"/>
</dbReference>
<dbReference type="Pfam" id="PF03739">
    <property type="entry name" value="LptF_LptG"/>
    <property type="match status" value="1"/>
</dbReference>
<keyword evidence="8" id="KW-1185">Reference proteome</keyword>
<dbReference type="InterPro" id="IPR005495">
    <property type="entry name" value="LptG/LptF_permease"/>
</dbReference>
<evidence type="ECO:0000256" key="4">
    <source>
        <dbReference type="ARBA" id="ARBA00022989"/>
    </source>
</evidence>
<name>A0A967F1V3_9PROT</name>
<keyword evidence="3 6" id="KW-0812">Transmembrane</keyword>
<gene>
    <name evidence="7" type="ORF">HBA54_23160</name>
</gene>
<dbReference type="RefSeq" id="WP_167229190.1">
    <property type="nucleotide sequence ID" value="NZ_JAAQPH010000023.1"/>
</dbReference>
<evidence type="ECO:0000256" key="6">
    <source>
        <dbReference type="SAM" id="Phobius"/>
    </source>
</evidence>
<dbReference type="Proteomes" id="UP000761264">
    <property type="component" value="Unassembled WGS sequence"/>
</dbReference>
<keyword evidence="5 6" id="KW-0472">Membrane</keyword>
<accession>A0A967F1V3</accession>
<evidence type="ECO:0000256" key="5">
    <source>
        <dbReference type="ARBA" id="ARBA00023136"/>
    </source>
</evidence>